<dbReference type="EMBL" id="CP019343">
    <property type="protein sequence ID" value="ARN75709.1"/>
    <property type="molecule type" value="Genomic_DNA"/>
</dbReference>
<evidence type="ECO:0000313" key="4">
    <source>
        <dbReference type="Proteomes" id="UP000193450"/>
    </source>
</evidence>
<dbReference type="InterPro" id="IPR002347">
    <property type="entry name" value="SDR_fam"/>
</dbReference>
<reference evidence="3 4" key="1">
    <citation type="submission" date="2016-11" db="EMBL/GenBank/DDBJ databases">
        <title>Trade-off between light-utilization and light-protection in marine flavobacteria.</title>
        <authorList>
            <person name="Kumagai Y."/>
        </authorList>
    </citation>
    <scope>NUCLEOTIDE SEQUENCE [LARGE SCALE GENOMIC DNA]</scope>
    <source>
        <strain evidence="3 4">NBRC 107125</strain>
    </source>
</reference>
<dbReference type="KEGG" id="osg:BST96_17300"/>
<evidence type="ECO:0000256" key="1">
    <source>
        <dbReference type="ARBA" id="ARBA00006484"/>
    </source>
</evidence>
<dbReference type="SUPFAM" id="SSF51735">
    <property type="entry name" value="NAD(P)-binding Rossmann-fold domains"/>
    <property type="match status" value="1"/>
</dbReference>
<dbReference type="InterPro" id="IPR036291">
    <property type="entry name" value="NAD(P)-bd_dom_sf"/>
</dbReference>
<keyword evidence="4" id="KW-1185">Reference proteome</keyword>
<accession>A0A1X9NJR7</accession>
<evidence type="ECO:0008006" key="5">
    <source>
        <dbReference type="Google" id="ProtNLM"/>
    </source>
</evidence>
<comment type="similarity">
    <text evidence="1">Belongs to the short-chain dehydrogenases/reductases (SDR) family.</text>
</comment>
<dbReference type="GO" id="GO:0016491">
    <property type="term" value="F:oxidoreductase activity"/>
    <property type="evidence" value="ECO:0007669"/>
    <property type="project" value="UniProtKB-KW"/>
</dbReference>
<dbReference type="RefSeq" id="WP_085759899.1">
    <property type="nucleotide sequence ID" value="NZ_CP019343.1"/>
</dbReference>
<proteinExistence type="inferred from homology"/>
<dbReference type="OrthoDB" id="335726at2"/>
<dbReference type="PRINTS" id="PR00081">
    <property type="entry name" value="GDHRDH"/>
</dbReference>
<name>A0A1X9NJR7_9GAMM</name>
<dbReference type="Gene3D" id="3.40.50.720">
    <property type="entry name" value="NAD(P)-binding Rossmann-like Domain"/>
    <property type="match status" value="1"/>
</dbReference>
<gene>
    <name evidence="3" type="ORF">BST96_17300</name>
</gene>
<protein>
    <recommendedName>
        <fullName evidence="5">Short-chain dehydrogenase</fullName>
    </recommendedName>
</protein>
<dbReference type="PANTHER" id="PTHR44196:SF1">
    <property type="entry name" value="DEHYDROGENASE_REDUCTASE SDR FAMILY MEMBER 7B"/>
    <property type="match status" value="1"/>
</dbReference>
<dbReference type="STRING" id="716816.BST96_17300"/>
<dbReference type="AlphaFoldDB" id="A0A1X9NJR7"/>
<dbReference type="PANTHER" id="PTHR44196">
    <property type="entry name" value="DEHYDROGENASE/REDUCTASE SDR FAMILY MEMBER 7B"/>
    <property type="match status" value="1"/>
</dbReference>
<organism evidence="3 4">
    <name type="scientific">Oceanicoccus sagamiensis</name>
    <dbReference type="NCBI Taxonomy" id="716816"/>
    <lineage>
        <taxon>Bacteria</taxon>
        <taxon>Pseudomonadati</taxon>
        <taxon>Pseudomonadota</taxon>
        <taxon>Gammaproteobacteria</taxon>
        <taxon>Cellvibrionales</taxon>
        <taxon>Spongiibacteraceae</taxon>
        <taxon>Oceanicoccus</taxon>
    </lineage>
</organism>
<keyword evidence="2" id="KW-0560">Oxidoreductase</keyword>
<sequence length="268" mass="28697">MFSTPFANPQCILITGASSGIGRALALHYAAAGITLCLSGRDKERLDEVASACEAKGATTINWVGDVTDAEGIKQWIIACDQQSPLNLVIANAGVALGSSDVEGLHEAAIKSYEINVTGVFNTVHPALEVMSKRRPYPVSDGQIAVMSSIMGYVGMARSPAYSSSKATVKHYGEALRGAFRAMGIGVTVICPGYVASKLVSSNTSAMPFLMEVDKAADIIAKGLARNKSRITFPWQMVIITRLAINLPQWLRDRLNKPWGVPKLEQND</sequence>
<dbReference type="Proteomes" id="UP000193450">
    <property type="component" value="Chromosome"/>
</dbReference>
<evidence type="ECO:0000313" key="3">
    <source>
        <dbReference type="EMBL" id="ARN75709.1"/>
    </source>
</evidence>
<dbReference type="Pfam" id="PF00106">
    <property type="entry name" value="adh_short"/>
    <property type="match status" value="1"/>
</dbReference>
<dbReference type="GO" id="GO:0016020">
    <property type="term" value="C:membrane"/>
    <property type="evidence" value="ECO:0007669"/>
    <property type="project" value="TreeGrafter"/>
</dbReference>
<evidence type="ECO:0000256" key="2">
    <source>
        <dbReference type="ARBA" id="ARBA00023002"/>
    </source>
</evidence>